<evidence type="ECO:0000256" key="2">
    <source>
        <dbReference type="ARBA" id="ARBA00022691"/>
    </source>
</evidence>
<dbReference type="CDD" id="cd01335">
    <property type="entry name" value="Radical_SAM"/>
    <property type="match status" value="1"/>
</dbReference>
<evidence type="ECO:0000313" key="8">
    <source>
        <dbReference type="EMBL" id="ABG12760.1"/>
    </source>
</evidence>
<dbReference type="PROSITE" id="PS51918">
    <property type="entry name" value="RADICAL_SAM"/>
    <property type="match status" value="1"/>
</dbReference>
<dbReference type="GO" id="GO:0046872">
    <property type="term" value="F:metal ion binding"/>
    <property type="evidence" value="ECO:0007669"/>
    <property type="project" value="UniProtKB-KW"/>
</dbReference>
<dbReference type="GO" id="GO:0016491">
    <property type="term" value="F:oxidoreductase activity"/>
    <property type="evidence" value="ECO:0007669"/>
    <property type="project" value="InterPro"/>
</dbReference>
<dbReference type="HOGENOM" id="CLU_009273_10_0_6"/>
<dbReference type="SFLD" id="SFLDG01386">
    <property type="entry name" value="main_SPASM_domain-containing"/>
    <property type="match status" value="1"/>
</dbReference>
<dbReference type="AlphaFoldDB" id="A0A0E1NML3"/>
<accession>A0A0E1NML3</accession>
<feature type="domain" description="Radical SAM core" evidence="7">
    <location>
        <begin position="70"/>
        <end position="294"/>
    </location>
</feature>
<dbReference type="Gene3D" id="3.20.20.70">
    <property type="entry name" value="Aldolase class I"/>
    <property type="match status" value="1"/>
</dbReference>
<protein>
    <submittedName>
        <fullName evidence="8">Putative heme-binding protein</fullName>
    </submittedName>
</protein>
<evidence type="ECO:0000256" key="3">
    <source>
        <dbReference type="ARBA" id="ARBA00022723"/>
    </source>
</evidence>
<dbReference type="GO" id="GO:0051536">
    <property type="term" value="F:iron-sulfur cluster binding"/>
    <property type="evidence" value="ECO:0007669"/>
    <property type="project" value="UniProtKB-KW"/>
</dbReference>
<dbReference type="InterPro" id="IPR023867">
    <property type="entry name" value="Sulphatase_maturase_rSAM"/>
</dbReference>
<name>A0A0E1NML3_YERPA</name>
<evidence type="ECO:0000256" key="5">
    <source>
        <dbReference type="ARBA" id="ARBA00023014"/>
    </source>
</evidence>
<dbReference type="InterPro" id="IPR058240">
    <property type="entry name" value="rSAM_sf"/>
</dbReference>
<evidence type="ECO:0000256" key="4">
    <source>
        <dbReference type="ARBA" id="ARBA00023004"/>
    </source>
</evidence>
<comment type="cofactor">
    <cofactor evidence="1">
        <name>[4Fe-4S] cluster</name>
        <dbReference type="ChEBI" id="CHEBI:49883"/>
    </cofactor>
</comment>
<evidence type="ECO:0000256" key="6">
    <source>
        <dbReference type="ARBA" id="ARBA00023601"/>
    </source>
</evidence>
<dbReference type="RefSeq" id="WP_002211950.1">
    <property type="nucleotide sequence ID" value="NC_008150.1"/>
</dbReference>
<dbReference type="PANTHER" id="PTHR43273">
    <property type="entry name" value="ANAEROBIC SULFATASE-MATURATING ENZYME HOMOLOG ASLB-RELATED"/>
    <property type="match status" value="1"/>
</dbReference>
<comment type="similarity">
    <text evidence="6">Belongs to the radical SAM superfamily. Anaerobic sulfatase-maturating enzyme family.</text>
</comment>
<dbReference type="Proteomes" id="UP000001971">
    <property type="component" value="Chromosome"/>
</dbReference>
<reference evidence="8 9" key="1">
    <citation type="journal article" date="2006" name="J. Bacteriol.">
        <title>Complete genome sequence of Yersinia pestis strains Antiqua and Nepal516: evidence of gene reduction in an emerging pathogen.</title>
        <authorList>
            <person name="Chain P.S."/>
            <person name="Hu P."/>
            <person name="Malfatti S.A."/>
            <person name="Radnedge L."/>
            <person name="Larimer F."/>
            <person name="Vergez L.M."/>
            <person name="Worsham P."/>
            <person name="Chu M.C."/>
            <person name="Andersen G.L."/>
        </authorList>
    </citation>
    <scope>NUCLEOTIDE SEQUENCE [LARGE SCALE GENOMIC DNA]</scope>
    <source>
        <strain evidence="8 9">Antiqua</strain>
    </source>
</reference>
<dbReference type="GeneID" id="57977072"/>
<dbReference type="PANTHER" id="PTHR43273:SF3">
    <property type="entry name" value="ANAEROBIC SULFATASE-MATURATING ENZYME HOMOLOG ASLB-RELATED"/>
    <property type="match status" value="1"/>
</dbReference>
<evidence type="ECO:0000259" key="7">
    <source>
        <dbReference type="PROSITE" id="PS51918"/>
    </source>
</evidence>
<dbReference type="InterPro" id="IPR013785">
    <property type="entry name" value="Aldolase_TIM"/>
</dbReference>
<gene>
    <name evidence="8" type="ordered locus">YPA_0792</name>
</gene>
<proteinExistence type="inferred from homology"/>
<evidence type="ECO:0000256" key="1">
    <source>
        <dbReference type="ARBA" id="ARBA00001966"/>
    </source>
</evidence>
<dbReference type="Pfam" id="PF04055">
    <property type="entry name" value="Radical_SAM"/>
    <property type="match status" value="1"/>
</dbReference>
<dbReference type="PATRIC" id="fig|360102.15.peg.3838"/>
<dbReference type="NCBIfam" id="NF038005">
    <property type="entry name" value="rSAM_mat_DarE"/>
    <property type="match status" value="1"/>
</dbReference>
<dbReference type="SUPFAM" id="SSF102114">
    <property type="entry name" value="Radical SAM enzymes"/>
    <property type="match status" value="1"/>
</dbReference>
<dbReference type="SFLD" id="SFLDG01067">
    <property type="entry name" value="SPASM/twitch_domain_containing"/>
    <property type="match status" value="1"/>
</dbReference>
<dbReference type="InterPro" id="IPR023885">
    <property type="entry name" value="4Fe4S-binding_SPASM_dom"/>
</dbReference>
<dbReference type="InterPro" id="IPR007197">
    <property type="entry name" value="rSAM"/>
</dbReference>
<dbReference type="SFLD" id="SFLDG01072">
    <property type="entry name" value="dehydrogenase_like"/>
    <property type="match status" value="1"/>
</dbReference>
<dbReference type="SFLD" id="SFLDS00029">
    <property type="entry name" value="Radical_SAM"/>
    <property type="match status" value="1"/>
</dbReference>
<dbReference type="NCBIfam" id="TIGR04085">
    <property type="entry name" value="rSAM_more_4Fe4S"/>
    <property type="match status" value="1"/>
</dbReference>
<sequence>MRETIPIKYIDTIEINKLSIQDLEDLSSCKYKLLSAYLIGKIPANKILDADELEIYHNERTKKILAKAIKARKLVIVLKATRLCNLRCTYCHSWAEGPNQTILFSTLIHIVRQILAIPNVNRFEFVWHGGEVTLLKPAFFKKLIWLQEQFKRPEQYITNTMQSNIVNISDEWLIFIKGIGMNVGISLDGIPAVNDKRRVDFRGRGTSDRIAKGIKKLQKYDILYGALIVVDREVYQTDMREMLDYFILIELNGIEFLNIVPDNRLTAGEDIGNNFISYAEFIKFLSALFVIWIKGYREKIHIAIFEDFISVLEHPEKKLSACYWSGNCSQEIITLEPNGDVSPCDKYRGDAGSIYGSLLKTDLAGLLTQSSHNQQAIDEEVAATRKMQHCEWFSICHGGCPHDRVINRRHTKGYNDECCGTGKLLATIKAYLADIR</sequence>
<organism evidence="8 9">
    <name type="scientific">Yersinia pestis bv. Antiqua (strain Antiqua)</name>
    <dbReference type="NCBI Taxonomy" id="360102"/>
    <lineage>
        <taxon>Bacteria</taxon>
        <taxon>Pseudomonadati</taxon>
        <taxon>Pseudomonadota</taxon>
        <taxon>Gammaproteobacteria</taxon>
        <taxon>Enterobacterales</taxon>
        <taxon>Yersiniaceae</taxon>
        <taxon>Yersinia</taxon>
    </lineage>
</organism>
<keyword evidence="5" id="KW-0411">Iron-sulfur</keyword>
<dbReference type="EMBL" id="CP000308">
    <property type="protein sequence ID" value="ABG12760.1"/>
    <property type="molecule type" value="Genomic_DNA"/>
</dbReference>
<keyword evidence="3" id="KW-0479">Metal-binding</keyword>
<keyword evidence="4" id="KW-0408">Iron</keyword>
<evidence type="ECO:0000313" key="9">
    <source>
        <dbReference type="Proteomes" id="UP000001971"/>
    </source>
</evidence>
<keyword evidence="2" id="KW-0949">S-adenosyl-L-methionine</keyword>
<dbReference type="KEGG" id="ypa:YPA_0792"/>